<proteinExistence type="inferred from homology"/>
<dbReference type="RefSeq" id="WP_183603617.1">
    <property type="nucleotide sequence ID" value="NZ_JACHXK010000019.1"/>
</dbReference>
<evidence type="ECO:0000256" key="2">
    <source>
        <dbReference type="SAM" id="MobiDB-lite"/>
    </source>
</evidence>
<dbReference type="Gene3D" id="2.130.10.10">
    <property type="entry name" value="YVTN repeat-like/Quinoprotein amine dehydrogenase"/>
    <property type="match status" value="1"/>
</dbReference>
<reference evidence="3 4" key="1">
    <citation type="submission" date="2020-08" db="EMBL/GenBank/DDBJ databases">
        <title>Genomic Encyclopedia of Type Strains, Phase III (KMG-III): the genomes of soil and plant-associated and newly described type strains.</title>
        <authorList>
            <person name="Whitman W."/>
        </authorList>
    </citation>
    <scope>NUCLEOTIDE SEQUENCE [LARGE SCALE GENOMIC DNA]</scope>
    <source>
        <strain evidence="3 4">CECT 5862</strain>
    </source>
</reference>
<dbReference type="GO" id="GO:0005829">
    <property type="term" value="C:cytosol"/>
    <property type="evidence" value="ECO:0007669"/>
    <property type="project" value="TreeGrafter"/>
</dbReference>
<evidence type="ECO:0000313" key="3">
    <source>
        <dbReference type="EMBL" id="MBB3113546.1"/>
    </source>
</evidence>
<evidence type="ECO:0000313" key="4">
    <source>
        <dbReference type="Proteomes" id="UP000570361"/>
    </source>
</evidence>
<keyword evidence="4" id="KW-1185">Reference proteome</keyword>
<dbReference type="Pfam" id="PF10282">
    <property type="entry name" value="Lactonase"/>
    <property type="match status" value="1"/>
</dbReference>
<evidence type="ECO:0000256" key="1">
    <source>
        <dbReference type="ARBA" id="ARBA00005564"/>
    </source>
</evidence>
<protein>
    <submittedName>
        <fullName evidence="3">6-phosphogluconolactonase</fullName>
        <ecNumber evidence="3">3.1.1.31</ecNumber>
    </submittedName>
</protein>
<organism evidence="3 4">
    <name type="scientific">Paenibacillus phyllosphaerae</name>
    <dbReference type="NCBI Taxonomy" id="274593"/>
    <lineage>
        <taxon>Bacteria</taxon>
        <taxon>Bacillati</taxon>
        <taxon>Bacillota</taxon>
        <taxon>Bacilli</taxon>
        <taxon>Bacillales</taxon>
        <taxon>Paenibacillaceae</taxon>
        <taxon>Paenibacillus</taxon>
    </lineage>
</organism>
<gene>
    <name evidence="3" type="ORF">FHS18_005658</name>
</gene>
<feature type="compositionally biased region" description="Basic and acidic residues" evidence="2">
    <location>
        <begin position="141"/>
        <end position="156"/>
    </location>
</feature>
<dbReference type="PANTHER" id="PTHR30344">
    <property type="entry name" value="6-PHOSPHOGLUCONOLACTONASE-RELATED"/>
    <property type="match status" value="1"/>
</dbReference>
<dbReference type="EC" id="3.1.1.31" evidence="3"/>
<sequence length="362" mass="39359">MSVNQKLLVFAGSYAETEDHSIYSFVMNEASGELTQLDQVSGFKNPTFLNVDAEQRRLYAISEATTAEGKKAGEAASFAFDPISGSIKLLNRALTVSGPTCHIQRDDQKPYLIVVSYHGGMAGLLEITDNGEIGQLLDTQQHEGKGAHPERQDRPHPHSTFFSPDGRFVLIQDLGLDKIFIYAIDRENGKLNLHGTTNTHPGAGPRHLAFHPNGNYAFVINEVDSSITSYAWNQQEGTLTSIETVPTLPAGGFAGENTTAEIAVSNDGRFLYGSNRGHDSIVVHAIDPESGRLTLVQHESTQGGHPRHFAMTPNGQYLLCANRDGNNIVTFRVDQESGRISPTGNSITVSKPVCVQPVYVNV</sequence>
<name>A0A7W5FQK7_9BACL</name>
<dbReference type="InterPro" id="IPR015943">
    <property type="entry name" value="WD40/YVTN_repeat-like_dom_sf"/>
</dbReference>
<dbReference type="EMBL" id="JACHXK010000019">
    <property type="protein sequence ID" value="MBB3113546.1"/>
    <property type="molecule type" value="Genomic_DNA"/>
</dbReference>
<comment type="similarity">
    <text evidence="1">Belongs to the cycloisomerase 2 family.</text>
</comment>
<accession>A0A7W5FQK7</accession>
<keyword evidence="3" id="KW-0378">Hydrolase</keyword>
<feature type="region of interest" description="Disordered" evidence="2">
    <location>
        <begin position="141"/>
        <end position="161"/>
    </location>
</feature>
<dbReference type="GO" id="GO:0017057">
    <property type="term" value="F:6-phosphogluconolactonase activity"/>
    <property type="evidence" value="ECO:0007669"/>
    <property type="project" value="UniProtKB-EC"/>
</dbReference>
<dbReference type="Proteomes" id="UP000570361">
    <property type="component" value="Unassembled WGS sequence"/>
</dbReference>
<dbReference type="PANTHER" id="PTHR30344:SF1">
    <property type="entry name" value="6-PHOSPHOGLUCONOLACTONASE"/>
    <property type="match status" value="1"/>
</dbReference>
<dbReference type="AlphaFoldDB" id="A0A7W5FQK7"/>
<dbReference type="InterPro" id="IPR050282">
    <property type="entry name" value="Cycloisomerase_2"/>
</dbReference>
<dbReference type="InterPro" id="IPR011048">
    <property type="entry name" value="Haem_d1_sf"/>
</dbReference>
<comment type="caution">
    <text evidence="3">The sequence shown here is derived from an EMBL/GenBank/DDBJ whole genome shotgun (WGS) entry which is preliminary data.</text>
</comment>
<dbReference type="SUPFAM" id="SSF51004">
    <property type="entry name" value="C-terminal (heme d1) domain of cytochrome cd1-nitrite reductase"/>
    <property type="match status" value="1"/>
</dbReference>
<dbReference type="InterPro" id="IPR019405">
    <property type="entry name" value="Lactonase_7-beta_prop"/>
</dbReference>